<accession>A0A7S9SAX0</accession>
<dbReference type="Proteomes" id="UP000594535">
    <property type="component" value="Chromosome"/>
</dbReference>
<evidence type="ECO:0000313" key="1">
    <source>
        <dbReference type="EMBL" id="QPI06663.1"/>
    </source>
</evidence>
<sequence>MKFENPKLKLLDAINTSGDKVGLVKKVLLNKDISDEVKAKAVNRLTKNKISQATKTSYISTKNSNNN</sequence>
<proteinExistence type="predicted"/>
<protein>
    <submittedName>
        <fullName evidence="1">Uncharacterized protein</fullName>
    </submittedName>
</protein>
<evidence type="ECO:0000313" key="2">
    <source>
        <dbReference type="Proteomes" id="UP000594535"/>
    </source>
</evidence>
<gene>
    <name evidence="1" type="ORF">G5B96_04750</name>
</gene>
<reference evidence="1 2" key="1">
    <citation type="journal article" date="2020" name="Microb. Genom.">
        <title>Analysis of complete Campylobacter concisus genomes identifies genomospecies features, secretion systems and novel plasmids and their association with severe ulcerative colitis.</title>
        <authorList>
            <person name="Liu F."/>
            <person name="Chen S."/>
            <person name="Luu L.D.W."/>
            <person name="Lee S.A."/>
            <person name="Tay A.C.Y."/>
            <person name="Wu R."/>
            <person name="Riordan S.M."/>
            <person name="Lan R."/>
            <person name="Liu L."/>
            <person name="Zhang L."/>
        </authorList>
    </citation>
    <scope>NUCLEOTIDE SEQUENCE [LARGE SCALE GENOMIC DNA]</scope>
    <source>
        <strain evidence="1 2">H9O-S2</strain>
    </source>
</reference>
<dbReference type="RefSeq" id="WP_021090193.1">
    <property type="nucleotide sequence ID" value="NZ_CP049232.1"/>
</dbReference>
<dbReference type="AlphaFoldDB" id="A0A7S9SAX0"/>
<name>A0A7S9SAX0_9BACT</name>
<organism evidence="1 2">
    <name type="scientific">Campylobacter concisus</name>
    <dbReference type="NCBI Taxonomy" id="199"/>
    <lineage>
        <taxon>Bacteria</taxon>
        <taxon>Pseudomonadati</taxon>
        <taxon>Campylobacterota</taxon>
        <taxon>Epsilonproteobacteria</taxon>
        <taxon>Campylobacterales</taxon>
        <taxon>Campylobacteraceae</taxon>
        <taxon>Campylobacter</taxon>
    </lineage>
</organism>
<dbReference type="EMBL" id="CP049232">
    <property type="protein sequence ID" value="QPI06663.1"/>
    <property type="molecule type" value="Genomic_DNA"/>
</dbReference>